<dbReference type="RefSeq" id="WP_341474039.1">
    <property type="nucleotide sequence ID" value="NZ_WHYR01000057.1"/>
</dbReference>
<evidence type="ECO:0000256" key="1">
    <source>
        <dbReference type="ARBA" id="ARBA00023125"/>
    </source>
</evidence>
<dbReference type="CDD" id="cd00093">
    <property type="entry name" value="HTH_XRE"/>
    <property type="match status" value="1"/>
</dbReference>
<comment type="caution">
    <text evidence="3">The sequence shown here is derived from an EMBL/GenBank/DDBJ whole genome shotgun (WGS) entry which is preliminary data.</text>
</comment>
<sequence>MTKLFGDRLRYYRKKKKLSQRELGQIINKPQTTISEWERGKMVPDINEAARLATALEVKLSDLLEDQAC</sequence>
<accession>A0A6N7IU75</accession>
<dbReference type="GO" id="GO:0003677">
    <property type="term" value="F:DNA binding"/>
    <property type="evidence" value="ECO:0007669"/>
    <property type="project" value="UniProtKB-KW"/>
</dbReference>
<dbReference type="PROSITE" id="PS50943">
    <property type="entry name" value="HTH_CROC1"/>
    <property type="match status" value="1"/>
</dbReference>
<dbReference type="SMART" id="SM00530">
    <property type="entry name" value="HTH_XRE"/>
    <property type="match status" value="1"/>
</dbReference>
<dbReference type="InterPro" id="IPR001387">
    <property type="entry name" value="Cro/C1-type_HTH"/>
</dbReference>
<keyword evidence="1" id="KW-0238">DNA-binding</keyword>
<dbReference type="Proteomes" id="UP000441717">
    <property type="component" value="Unassembled WGS sequence"/>
</dbReference>
<dbReference type="Pfam" id="PF01381">
    <property type="entry name" value="HTH_3"/>
    <property type="match status" value="1"/>
</dbReference>
<evidence type="ECO:0000313" key="3">
    <source>
        <dbReference type="EMBL" id="MQL53622.1"/>
    </source>
</evidence>
<name>A0A6N7IU75_9FIRM</name>
<protein>
    <submittedName>
        <fullName evidence="3">Helix-turn-helix domain-containing protein</fullName>
    </submittedName>
</protein>
<gene>
    <name evidence="3" type="ORF">GFC01_15395</name>
</gene>
<dbReference type="SUPFAM" id="SSF47413">
    <property type="entry name" value="lambda repressor-like DNA-binding domains"/>
    <property type="match status" value="1"/>
</dbReference>
<keyword evidence="4" id="KW-1185">Reference proteome</keyword>
<dbReference type="Gene3D" id="1.10.260.40">
    <property type="entry name" value="lambda repressor-like DNA-binding domains"/>
    <property type="match status" value="1"/>
</dbReference>
<dbReference type="PANTHER" id="PTHR46558">
    <property type="entry name" value="TRACRIPTIONAL REGULATORY PROTEIN-RELATED-RELATED"/>
    <property type="match status" value="1"/>
</dbReference>
<dbReference type="InterPro" id="IPR010982">
    <property type="entry name" value="Lambda_DNA-bd_dom_sf"/>
</dbReference>
<organism evidence="3 4">
    <name type="scientific">Desulfofundulus thermobenzoicus</name>
    <dbReference type="NCBI Taxonomy" id="29376"/>
    <lineage>
        <taxon>Bacteria</taxon>
        <taxon>Bacillati</taxon>
        <taxon>Bacillota</taxon>
        <taxon>Clostridia</taxon>
        <taxon>Eubacteriales</taxon>
        <taxon>Peptococcaceae</taxon>
        <taxon>Desulfofundulus</taxon>
    </lineage>
</organism>
<dbReference type="EMBL" id="WHYR01000057">
    <property type="protein sequence ID" value="MQL53622.1"/>
    <property type="molecule type" value="Genomic_DNA"/>
</dbReference>
<dbReference type="AlphaFoldDB" id="A0A6N7IU75"/>
<evidence type="ECO:0000259" key="2">
    <source>
        <dbReference type="PROSITE" id="PS50943"/>
    </source>
</evidence>
<evidence type="ECO:0000313" key="4">
    <source>
        <dbReference type="Proteomes" id="UP000441717"/>
    </source>
</evidence>
<feature type="domain" description="HTH cro/C1-type" evidence="2">
    <location>
        <begin position="9"/>
        <end position="63"/>
    </location>
</feature>
<reference evidence="3 4" key="1">
    <citation type="submission" date="2019-10" db="EMBL/GenBank/DDBJ databases">
        <title>Comparative genomics of sulfur disproportionating microorganisms.</title>
        <authorList>
            <person name="Ward L.M."/>
            <person name="Bertran E."/>
            <person name="Johnston D."/>
        </authorList>
    </citation>
    <scope>NUCLEOTIDE SEQUENCE [LARGE SCALE GENOMIC DNA]</scope>
    <source>
        <strain evidence="3 4">DSM 14055</strain>
    </source>
</reference>
<dbReference type="PANTHER" id="PTHR46558:SF11">
    <property type="entry name" value="HTH-TYPE TRANSCRIPTIONAL REGULATOR XRE"/>
    <property type="match status" value="1"/>
</dbReference>
<proteinExistence type="predicted"/>